<gene>
    <name evidence="7" type="ORF">ACFPTR_04860</name>
</gene>
<evidence type="ECO:0000313" key="7">
    <source>
        <dbReference type="EMBL" id="MFC5628224.1"/>
    </source>
</evidence>
<dbReference type="Proteomes" id="UP001596143">
    <property type="component" value="Unassembled WGS sequence"/>
</dbReference>
<feature type="transmembrane region" description="Helical" evidence="6">
    <location>
        <begin position="296"/>
        <end position="317"/>
    </location>
</feature>
<dbReference type="Pfam" id="PF01384">
    <property type="entry name" value="PHO4"/>
    <property type="match status" value="1"/>
</dbReference>
<keyword evidence="3 6" id="KW-0812">Transmembrane</keyword>
<evidence type="ECO:0000256" key="2">
    <source>
        <dbReference type="ARBA" id="ARBA00022448"/>
    </source>
</evidence>
<dbReference type="RefSeq" id="WP_270897491.1">
    <property type="nucleotide sequence ID" value="NZ_JBHSPF010000018.1"/>
</dbReference>
<feature type="transmembrane region" description="Helical" evidence="6">
    <location>
        <begin position="126"/>
        <end position="147"/>
    </location>
</feature>
<comment type="caution">
    <text evidence="7">The sequence shown here is derived from an EMBL/GenBank/DDBJ whole genome shotgun (WGS) entry which is preliminary data.</text>
</comment>
<evidence type="ECO:0000256" key="3">
    <source>
        <dbReference type="ARBA" id="ARBA00022692"/>
    </source>
</evidence>
<keyword evidence="8" id="KW-1185">Reference proteome</keyword>
<dbReference type="PANTHER" id="PTHR11101">
    <property type="entry name" value="PHOSPHATE TRANSPORTER"/>
    <property type="match status" value="1"/>
</dbReference>
<feature type="transmembrane region" description="Helical" evidence="6">
    <location>
        <begin position="323"/>
        <end position="342"/>
    </location>
</feature>
<keyword evidence="5 6" id="KW-0472">Membrane</keyword>
<dbReference type="InterPro" id="IPR001204">
    <property type="entry name" value="Phos_transporter"/>
</dbReference>
<feature type="transmembrane region" description="Helical" evidence="6">
    <location>
        <begin position="208"/>
        <end position="228"/>
    </location>
</feature>
<reference evidence="8" key="1">
    <citation type="journal article" date="2019" name="Int. J. Syst. Evol. Microbiol.">
        <title>The Global Catalogue of Microorganisms (GCM) 10K type strain sequencing project: providing services to taxonomists for standard genome sequencing and annotation.</title>
        <authorList>
            <consortium name="The Broad Institute Genomics Platform"/>
            <consortium name="The Broad Institute Genome Sequencing Center for Infectious Disease"/>
            <person name="Wu L."/>
            <person name="Ma J."/>
        </authorList>
    </citation>
    <scope>NUCLEOTIDE SEQUENCE [LARGE SCALE GENOMIC DNA]</scope>
    <source>
        <strain evidence="8">CGMCC 1.15790</strain>
    </source>
</reference>
<feature type="transmembrane region" description="Helical" evidence="6">
    <location>
        <begin position="266"/>
        <end position="284"/>
    </location>
</feature>
<feature type="transmembrane region" description="Helical" evidence="6">
    <location>
        <begin position="168"/>
        <end position="188"/>
    </location>
</feature>
<accession>A0ABW0U7M5</accession>
<proteinExistence type="predicted"/>
<evidence type="ECO:0000256" key="6">
    <source>
        <dbReference type="SAM" id="Phobius"/>
    </source>
</evidence>
<keyword evidence="4 6" id="KW-1133">Transmembrane helix</keyword>
<dbReference type="PANTHER" id="PTHR11101:SF80">
    <property type="entry name" value="PHOSPHATE TRANSPORTER"/>
    <property type="match status" value="1"/>
</dbReference>
<comment type="subcellular location">
    <subcellularLocation>
        <location evidence="1">Membrane</location>
        <topology evidence="1">Multi-pass membrane protein</topology>
    </subcellularLocation>
</comment>
<name>A0ABW0U7M5_9BACI</name>
<sequence length="359" mass="37814">MDVTIGAYIIAFFFAMNIGASGTAAAMGPAYGSGAIKRRFVAMLLVGGGAFVGALFGSEVVKTIGAGVIPESFITTEVAIIILLGATFTLFFANWIGIPLSTSEVVVGSLVGVGLAFQSLHVSNLFTIFLCWLIVPVVAFGIAYMLGRGIKNIEPKWTFLHTNSTWKKVLTALVIMTGLVESFAAGMNNVSNAVGPLVGASLISMEQALLFGGLFLGLGSMVFGSKVLETNGKKITRLSLLQGSAVSFTGGSLVIVASVFGIPVPLTQVTTSAIIGIGASNHGFQLREQMVLKQIIHVWVLSPVVSVVVSYSLMLIFIHKDVYTLFIMITVSIATLGSVRFLQLIKKERQSTHDGGSGI</sequence>
<evidence type="ECO:0000256" key="1">
    <source>
        <dbReference type="ARBA" id="ARBA00004141"/>
    </source>
</evidence>
<evidence type="ECO:0000313" key="8">
    <source>
        <dbReference type="Proteomes" id="UP001596143"/>
    </source>
</evidence>
<evidence type="ECO:0000256" key="5">
    <source>
        <dbReference type="ARBA" id="ARBA00023136"/>
    </source>
</evidence>
<evidence type="ECO:0000256" key="4">
    <source>
        <dbReference type="ARBA" id="ARBA00022989"/>
    </source>
</evidence>
<feature type="transmembrane region" description="Helical" evidence="6">
    <location>
        <begin position="240"/>
        <end position="260"/>
    </location>
</feature>
<organism evidence="7 8">
    <name type="scientific">Aliibacillus thermotolerans</name>
    <dbReference type="NCBI Taxonomy" id="1834418"/>
    <lineage>
        <taxon>Bacteria</taxon>
        <taxon>Bacillati</taxon>
        <taxon>Bacillota</taxon>
        <taxon>Bacilli</taxon>
        <taxon>Bacillales</taxon>
        <taxon>Bacillaceae</taxon>
        <taxon>Aliibacillus</taxon>
    </lineage>
</organism>
<feature type="transmembrane region" description="Helical" evidence="6">
    <location>
        <begin position="40"/>
        <end position="58"/>
    </location>
</feature>
<feature type="transmembrane region" description="Helical" evidence="6">
    <location>
        <begin position="103"/>
        <end position="120"/>
    </location>
</feature>
<dbReference type="EMBL" id="JBHSPF010000018">
    <property type="protein sequence ID" value="MFC5628224.1"/>
    <property type="molecule type" value="Genomic_DNA"/>
</dbReference>
<protein>
    <submittedName>
        <fullName evidence="7">Anion permease</fullName>
    </submittedName>
</protein>
<keyword evidence="2" id="KW-0813">Transport</keyword>
<feature type="transmembrane region" description="Helical" evidence="6">
    <location>
        <begin position="78"/>
        <end position="96"/>
    </location>
</feature>
<feature type="transmembrane region" description="Helical" evidence="6">
    <location>
        <begin position="6"/>
        <end position="28"/>
    </location>
</feature>